<dbReference type="Proteomes" id="UP000183920">
    <property type="component" value="Unassembled WGS sequence"/>
</dbReference>
<sequence>MKFDKKLLLGVFGASERGKTQTLSKLIDKFESDKSYSIPFELKIRELSSSDEIAIFEKNGIKIGISTEGDYKEIVDKTVGKLISHGCDLIVTATRTKGETTNLINQLADKYCYEMQWFEKNTNINEWCNKWPHKGEDFDKRKAEYFNKLNETDAQFLFDYIDSLTQ</sequence>
<reference evidence="2" key="1">
    <citation type="submission" date="2015-06" db="EMBL/GenBank/DDBJ databases">
        <authorList>
            <person name="Urmite Genomes"/>
        </authorList>
    </citation>
    <scope>NUCLEOTIDE SEQUENCE [LARGE SCALE GENOMIC DNA]</scope>
    <source>
        <strain evidence="2">CSUR P1867</strain>
    </source>
</reference>
<proteinExistence type="predicted"/>
<name>A0A0G4Q0D0_9GAMM</name>
<dbReference type="RefSeq" id="WP_072062682.1">
    <property type="nucleotide sequence ID" value="NZ_CVRY01000001.1"/>
</dbReference>
<gene>
    <name evidence="1" type="ORF">BN1804_00260</name>
</gene>
<dbReference type="AlphaFoldDB" id="A0A0G4Q0D0"/>
<accession>A0A0G4Q0D0</accession>
<organism evidence="1 2">
    <name type="scientific">Proteus penneri</name>
    <dbReference type="NCBI Taxonomy" id="102862"/>
    <lineage>
        <taxon>Bacteria</taxon>
        <taxon>Pseudomonadati</taxon>
        <taxon>Pseudomonadota</taxon>
        <taxon>Gammaproteobacteria</taxon>
        <taxon>Enterobacterales</taxon>
        <taxon>Morganellaceae</taxon>
        <taxon>Proteus</taxon>
    </lineage>
</organism>
<dbReference type="EMBL" id="CVRY01000001">
    <property type="protein sequence ID" value="CRL59089.1"/>
    <property type="molecule type" value="Genomic_DNA"/>
</dbReference>
<evidence type="ECO:0000313" key="1">
    <source>
        <dbReference type="EMBL" id="CRL59089.1"/>
    </source>
</evidence>
<evidence type="ECO:0000313" key="2">
    <source>
        <dbReference type="Proteomes" id="UP000183920"/>
    </source>
</evidence>
<protein>
    <submittedName>
        <fullName evidence="1">Uncharacterized protein</fullName>
    </submittedName>
</protein>